<feature type="compositionally biased region" description="Basic and acidic residues" evidence="1">
    <location>
        <begin position="15"/>
        <end position="34"/>
    </location>
</feature>
<feature type="non-terminal residue" evidence="2">
    <location>
        <position position="41"/>
    </location>
</feature>
<organism evidence="2">
    <name type="scientific">uncultured Arthrobacter sp</name>
    <dbReference type="NCBI Taxonomy" id="114050"/>
    <lineage>
        <taxon>Bacteria</taxon>
        <taxon>Bacillati</taxon>
        <taxon>Actinomycetota</taxon>
        <taxon>Actinomycetes</taxon>
        <taxon>Micrococcales</taxon>
        <taxon>Micrococcaceae</taxon>
        <taxon>Arthrobacter</taxon>
        <taxon>environmental samples</taxon>
    </lineage>
</organism>
<feature type="region of interest" description="Disordered" evidence="1">
    <location>
        <begin position="1"/>
        <end position="41"/>
    </location>
</feature>
<protein>
    <submittedName>
        <fullName evidence="2">Uncharacterized protein</fullName>
    </submittedName>
</protein>
<dbReference type="EMBL" id="CADCTE010000090">
    <property type="protein sequence ID" value="CAA9238600.1"/>
    <property type="molecule type" value="Genomic_DNA"/>
</dbReference>
<evidence type="ECO:0000313" key="2">
    <source>
        <dbReference type="EMBL" id="CAA9238600.1"/>
    </source>
</evidence>
<sequence length="41" mass="4187">GGGSGAVPCAGAGGQERRRRERDDEPGCRMHDLHAAPAVSV</sequence>
<evidence type="ECO:0000256" key="1">
    <source>
        <dbReference type="SAM" id="MobiDB-lite"/>
    </source>
</evidence>
<accession>A0A6J4I0R9</accession>
<proteinExistence type="predicted"/>
<gene>
    <name evidence="2" type="ORF">AVDCRST_MAG83-1550</name>
</gene>
<dbReference type="AlphaFoldDB" id="A0A6J4I0R9"/>
<name>A0A6J4I0R9_9MICC</name>
<reference evidence="2" key="1">
    <citation type="submission" date="2020-02" db="EMBL/GenBank/DDBJ databases">
        <authorList>
            <person name="Meier V. D."/>
        </authorList>
    </citation>
    <scope>NUCLEOTIDE SEQUENCE</scope>
    <source>
        <strain evidence="2">AVDCRST_MAG83</strain>
    </source>
</reference>
<feature type="non-terminal residue" evidence="2">
    <location>
        <position position="1"/>
    </location>
</feature>